<sequence>MVAPTPALENILSHLPHFLHELEQGVLDHGLSPSIGTMDHVCYRALDNAEYLTLRAELAQYGEVLVEGMIGHRPIITFKLFQPLASPFGAIPSLELAAPKAGKQHTHGLEHGEIVVPNLQQLLSDYPWIPFNTKGLQGHAPEVTLSVAPYQIKFHCLSLADTIALEIAHNQVIPVPEDYFQITL</sequence>
<dbReference type="RefSeq" id="WP_379558221.1">
    <property type="nucleotide sequence ID" value="NZ_JBHTJS010000035.1"/>
</dbReference>
<dbReference type="InterPro" id="IPR010393">
    <property type="entry name" value="DUF991_YecM-like"/>
</dbReference>
<dbReference type="SUPFAM" id="SSF54593">
    <property type="entry name" value="Glyoxalase/Bleomycin resistance protein/Dihydroxybiphenyl dioxygenase"/>
    <property type="match status" value="1"/>
</dbReference>
<dbReference type="InterPro" id="IPR029068">
    <property type="entry name" value="Glyas_Bleomycin-R_OHBP_Dase"/>
</dbReference>
<reference evidence="2" key="1">
    <citation type="journal article" date="2019" name="Int. J. Syst. Evol. Microbiol.">
        <title>The Global Catalogue of Microorganisms (GCM) 10K type strain sequencing project: providing services to taxonomists for standard genome sequencing and annotation.</title>
        <authorList>
            <consortium name="The Broad Institute Genomics Platform"/>
            <consortium name="The Broad Institute Genome Sequencing Center for Infectious Disease"/>
            <person name="Wu L."/>
            <person name="Ma J."/>
        </authorList>
    </citation>
    <scope>NUCLEOTIDE SEQUENCE [LARGE SCALE GENOMIC DNA]</scope>
    <source>
        <strain evidence="2">CCUG 60525</strain>
    </source>
</reference>
<proteinExistence type="predicted"/>
<dbReference type="EMBL" id="JBHTJS010000035">
    <property type="protein sequence ID" value="MFD1008239.1"/>
    <property type="molecule type" value="Genomic_DNA"/>
</dbReference>
<organism evidence="1 2">
    <name type="scientific">Oceanisphaera ostreae</name>
    <dbReference type="NCBI Taxonomy" id="914151"/>
    <lineage>
        <taxon>Bacteria</taxon>
        <taxon>Pseudomonadati</taxon>
        <taxon>Pseudomonadota</taxon>
        <taxon>Gammaproteobacteria</taxon>
        <taxon>Aeromonadales</taxon>
        <taxon>Aeromonadaceae</taxon>
        <taxon>Oceanisphaera</taxon>
    </lineage>
</organism>
<evidence type="ECO:0000313" key="2">
    <source>
        <dbReference type="Proteomes" id="UP001597048"/>
    </source>
</evidence>
<keyword evidence="2" id="KW-1185">Reference proteome</keyword>
<accession>A0ABW3KI25</accession>
<gene>
    <name evidence="1" type="ORF">ACFQ1C_08745</name>
</gene>
<dbReference type="PANTHER" id="PTHR37519:SF1">
    <property type="entry name" value="DIHYDROXYBIPHENYL DIOXYGENASE DOMAIN-CONTAINING PROTEIN"/>
    <property type="match status" value="1"/>
</dbReference>
<evidence type="ECO:0000313" key="1">
    <source>
        <dbReference type="EMBL" id="MFD1008239.1"/>
    </source>
</evidence>
<comment type="caution">
    <text evidence="1">The sequence shown here is derived from an EMBL/GenBank/DDBJ whole genome shotgun (WGS) entry which is preliminary data.</text>
</comment>
<dbReference type="PANTHER" id="PTHR37519">
    <property type="match status" value="1"/>
</dbReference>
<dbReference type="Proteomes" id="UP001597048">
    <property type="component" value="Unassembled WGS sequence"/>
</dbReference>
<protein>
    <submittedName>
        <fullName evidence="1">VOC family protein</fullName>
    </submittedName>
</protein>
<dbReference type="Gene3D" id="3.10.180.10">
    <property type="entry name" value="2,3-Dihydroxybiphenyl 1,2-Dioxygenase, domain 1"/>
    <property type="match status" value="1"/>
</dbReference>
<name>A0ABW3KI25_9GAMM</name>
<dbReference type="Pfam" id="PF06185">
    <property type="entry name" value="YecM"/>
    <property type="match status" value="1"/>
</dbReference>